<dbReference type="STRING" id="765952.PUV_26830"/>
<dbReference type="KEGG" id="puv:PUV_26830"/>
<dbReference type="AlphaFoldDB" id="F8KVB1"/>
<dbReference type="eggNOG" id="COG2801">
    <property type="taxonomic scope" value="Bacteria"/>
</dbReference>
<keyword evidence="2" id="KW-1185">Reference proteome</keyword>
<sequence length="89" mass="10631">MGHRCHQKVLKAILIHNQKDFKQVLKIFKRDYAYLGDLQDTKTVLAQLQNWINDYNEIAPHKALKMLSLREYLNKLKIQQFPPLFSSYK</sequence>
<dbReference type="Proteomes" id="UP000000495">
    <property type="component" value="Chromosome"/>
</dbReference>
<evidence type="ECO:0000313" key="1">
    <source>
        <dbReference type="EMBL" id="CCB87633.1"/>
    </source>
</evidence>
<gene>
    <name evidence="1" type="ordered locus">PUV_26830</name>
</gene>
<dbReference type="EMBL" id="FR872580">
    <property type="protein sequence ID" value="CCB87633.1"/>
    <property type="molecule type" value="Genomic_DNA"/>
</dbReference>
<protein>
    <recommendedName>
        <fullName evidence="3">Integrase catalytic domain-containing protein</fullName>
    </recommendedName>
</protein>
<proteinExistence type="predicted"/>
<organism evidence="1 2">
    <name type="scientific">Parachlamydia acanthamoebae (strain UV7)</name>
    <dbReference type="NCBI Taxonomy" id="765952"/>
    <lineage>
        <taxon>Bacteria</taxon>
        <taxon>Pseudomonadati</taxon>
        <taxon>Chlamydiota</taxon>
        <taxon>Chlamydiia</taxon>
        <taxon>Parachlamydiales</taxon>
        <taxon>Parachlamydiaceae</taxon>
        <taxon>Parachlamydia</taxon>
    </lineage>
</organism>
<evidence type="ECO:0000313" key="2">
    <source>
        <dbReference type="Proteomes" id="UP000000495"/>
    </source>
</evidence>
<reference key="1">
    <citation type="journal article" date="2011" name="Mol. Biol. Evol.">
        <title>Unity in variety -- the pan-genome of the Chlamydiae.</title>
        <authorList>
            <person name="Collingro A."/>
            <person name="Tischler P."/>
            <person name="Weinmaier T."/>
            <person name="Penz T."/>
            <person name="Heinz E."/>
            <person name="Brunham R.C."/>
            <person name="Read T.D."/>
            <person name="Bavoil P.M."/>
            <person name="Sachse K."/>
            <person name="Kahane S."/>
            <person name="Friedman M.G."/>
            <person name="Rattei T."/>
            <person name="Myers G.S.A."/>
            <person name="Horn M."/>
        </authorList>
    </citation>
    <scope>NUCLEOTIDE SEQUENCE</scope>
    <source>
        <strain>UV7</strain>
    </source>
</reference>
<dbReference type="HOGENOM" id="CLU_2451893_0_0_0"/>
<evidence type="ECO:0008006" key="3">
    <source>
        <dbReference type="Google" id="ProtNLM"/>
    </source>
</evidence>
<name>F8KVB1_PARAV</name>
<accession>F8KVB1</accession>
<reference evidence="1 2" key="2">
    <citation type="journal article" date="2011" name="Mol. Biol. Evol.">
        <title>Unity in variety--the pan-genome of the Chlamydiae.</title>
        <authorList>
            <person name="Collingro A."/>
            <person name="Tischler P."/>
            <person name="Weinmaier T."/>
            <person name="Penz T."/>
            <person name="Heinz E."/>
            <person name="Brunham R.C."/>
            <person name="Read T.D."/>
            <person name="Bavoil P.M."/>
            <person name="Sachse K."/>
            <person name="Kahane S."/>
            <person name="Friedman M.G."/>
            <person name="Rattei T."/>
            <person name="Myers G.S."/>
            <person name="Horn M."/>
        </authorList>
    </citation>
    <scope>NUCLEOTIDE SEQUENCE [LARGE SCALE GENOMIC DNA]</scope>
    <source>
        <strain evidence="2">UV7</strain>
    </source>
</reference>